<organism evidence="8 9">
    <name type="scientific">Reinekea marinisedimentorum</name>
    <dbReference type="NCBI Taxonomy" id="230495"/>
    <lineage>
        <taxon>Bacteria</taxon>
        <taxon>Pseudomonadati</taxon>
        <taxon>Pseudomonadota</taxon>
        <taxon>Gammaproteobacteria</taxon>
        <taxon>Oceanospirillales</taxon>
        <taxon>Saccharospirillaceae</taxon>
        <taxon>Reinekea</taxon>
    </lineage>
</organism>
<feature type="transmembrane region" description="Helical" evidence="7">
    <location>
        <begin position="304"/>
        <end position="335"/>
    </location>
</feature>
<accession>A0A4R3IAW5</accession>
<dbReference type="Pfam" id="PF01594">
    <property type="entry name" value="AI-2E_transport"/>
    <property type="match status" value="1"/>
</dbReference>
<feature type="transmembrane region" description="Helical" evidence="7">
    <location>
        <begin position="235"/>
        <end position="261"/>
    </location>
</feature>
<dbReference type="PANTHER" id="PTHR21716">
    <property type="entry name" value="TRANSMEMBRANE PROTEIN"/>
    <property type="match status" value="1"/>
</dbReference>
<dbReference type="EMBL" id="SLZR01000003">
    <property type="protein sequence ID" value="TCS42649.1"/>
    <property type="molecule type" value="Genomic_DNA"/>
</dbReference>
<sequence length="377" mass="40663">MHISDSQKWLLLAAVVLLGWLLVALSPILSPFLTAILLAYLGDPLVDRLESWKVSRTNGVIITFLVLTLVIVLSVLLIIPAVLQQIEHLINNIPVIANWITTVAVPYLESQLDIDLIEYDWAELTQNLDWAATSNVVKTILSNVTQSSFAVLGAIGNLVLVPVVTFYLLRDWDLLVERLAELMPRYYIGTISGVASECHEMLGAFFRGQLLVMAAQGVMYSVGLMLIGLDLGLLIGMLAGLVSIVPYLGSIVGISAGLIAAFFQFGDWVHLLLVLAVFGIGQALEGTVLTPKLVGDRIGLHPVAVIFAVLAGGQLFGFVGILLALPAAAVLNVLLRRIHNSYRGSSLYGQAAKAVVEPQDEQTDIASPAEPTEKPEE</sequence>
<comment type="similarity">
    <text evidence="2">Belongs to the autoinducer-2 exporter (AI-2E) (TC 2.A.86) family.</text>
</comment>
<protein>
    <submittedName>
        <fullName evidence="8">Putative PurR-regulated permease PerM</fullName>
    </submittedName>
</protein>
<gene>
    <name evidence="8" type="ORF">BCF53_103317</name>
</gene>
<evidence type="ECO:0000256" key="6">
    <source>
        <dbReference type="SAM" id="MobiDB-lite"/>
    </source>
</evidence>
<evidence type="ECO:0000256" key="1">
    <source>
        <dbReference type="ARBA" id="ARBA00004141"/>
    </source>
</evidence>
<name>A0A4R3IAW5_9GAMM</name>
<dbReference type="GO" id="GO:0055085">
    <property type="term" value="P:transmembrane transport"/>
    <property type="evidence" value="ECO:0007669"/>
    <property type="project" value="TreeGrafter"/>
</dbReference>
<proteinExistence type="inferred from homology"/>
<comment type="subcellular location">
    <subcellularLocation>
        <location evidence="1">Membrane</location>
        <topology evidence="1">Multi-pass membrane protein</topology>
    </subcellularLocation>
</comment>
<comment type="caution">
    <text evidence="8">The sequence shown here is derived from an EMBL/GenBank/DDBJ whole genome shotgun (WGS) entry which is preliminary data.</text>
</comment>
<evidence type="ECO:0000256" key="7">
    <source>
        <dbReference type="SAM" id="Phobius"/>
    </source>
</evidence>
<feature type="transmembrane region" description="Helical" evidence="7">
    <location>
        <begin position="210"/>
        <end position="229"/>
    </location>
</feature>
<feature type="region of interest" description="Disordered" evidence="6">
    <location>
        <begin position="355"/>
        <end position="377"/>
    </location>
</feature>
<feature type="transmembrane region" description="Helical" evidence="7">
    <location>
        <begin position="268"/>
        <end position="284"/>
    </location>
</feature>
<dbReference type="AlphaFoldDB" id="A0A4R3IAW5"/>
<feature type="transmembrane region" description="Helical" evidence="7">
    <location>
        <begin position="60"/>
        <end position="82"/>
    </location>
</feature>
<dbReference type="RefSeq" id="WP_207902659.1">
    <property type="nucleotide sequence ID" value="NZ_SLZR01000003.1"/>
</dbReference>
<keyword evidence="3 7" id="KW-0812">Transmembrane</keyword>
<reference evidence="8 9" key="1">
    <citation type="submission" date="2019-03" db="EMBL/GenBank/DDBJ databases">
        <title>Genomic Encyclopedia of Archaeal and Bacterial Type Strains, Phase II (KMG-II): from individual species to whole genera.</title>
        <authorList>
            <person name="Goeker M."/>
        </authorList>
    </citation>
    <scope>NUCLEOTIDE SEQUENCE [LARGE SCALE GENOMIC DNA]</scope>
    <source>
        <strain evidence="8 9">DSM 15388</strain>
    </source>
</reference>
<evidence type="ECO:0000313" key="8">
    <source>
        <dbReference type="EMBL" id="TCS42649.1"/>
    </source>
</evidence>
<keyword evidence="9" id="KW-1185">Reference proteome</keyword>
<dbReference type="GO" id="GO:0016020">
    <property type="term" value="C:membrane"/>
    <property type="evidence" value="ECO:0007669"/>
    <property type="project" value="UniProtKB-SubCell"/>
</dbReference>
<evidence type="ECO:0000256" key="2">
    <source>
        <dbReference type="ARBA" id="ARBA00009773"/>
    </source>
</evidence>
<keyword evidence="4 7" id="KW-1133">Transmembrane helix</keyword>
<feature type="transmembrane region" description="Helical" evidence="7">
    <location>
        <begin position="9"/>
        <end position="40"/>
    </location>
</feature>
<evidence type="ECO:0000313" key="9">
    <source>
        <dbReference type="Proteomes" id="UP000295793"/>
    </source>
</evidence>
<evidence type="ECO:0000256" key="4">
    <source>
        <dbReference type="ARBA" id="ARBA00022989"/>
    </source>
</evidence>
<feature type="transmembrane region" description="Helical" evidence="7">
    <location>
        <begin position="149"/>
        <end position="169"/>
    </location>
</feature>
<dbReference type="Proteomes" id="UP000295793">
    <property type="component" value="Unassembled WGS sequence"/>
</dbReference>
<dbReference type="InterPro" id="IPR002549">
    <property type="entry name" value="AI-2E-like"/>
</dbReference>
<evidence type="ECO:0000256" key="5">
    <source>
        <dbReference type="ARBA" id="ARBA00023136"/>
    </source>
</evidence>
<keyword evidence="5 7" id="KW-0472">Membrane</keyword>
<dbReference type="PANTHER" id="PTHR21716:SF64">
    <property type="entry name" value="AI-2 TRANSPORT PROTEIN TQSA"/>
    <property type="match status" value="1"/>
</dbReference>
<evidence type="ECO:0000256" key="3">
    <source>
        <dbReference type="ARBA" id="ARBA00022692"/>
    </source>
</evidence>